<keyword evidence="3" id="KW-1185">Reference proteome</keyword>
<dbReference type="AlphaFoldDB" id="A0A936Z4D0"/>
<protein>
    <submittedName>
        <fullName evidence="2">Transglutaminase family protein</fullName>
    </submittedName>
</protein>
<dbReference type="Gene3D" id="3.10.620.30">
    <property type="match status" value="1"/>
</dbReference>
<feature type="domain" description="Transglutaminase-like" evidence="1">
    <location>
        <begin position="70"/>
        <end position="142"/>
    </location>
</feature>
<comment type="caution">
    <text evidence="2">The sequence shown here is derived from an EMBL/GenBank/DDBJ whole genome shotgun (WGS) entry which is preliminary data.</text>
</comment>
<name>A0A936Z4D0_9BURK</name>
<dbReference type="PANTHER" id="PTHR33490:SF3">
    <property type="entry name" value="CONSERVED INTEGRAL MEMBRANE PROTEIN"/>
    <property type="match status" value="1"/>
</dbReference>
<dbReference type="SMART" id="SM00460">
    <property type="entry name" value="TGc"/>
    <property type="match status" value="1"/>
</dbReference>
<evidence type="ECO:0000313" key="2">
    <source>
        <dbReference type="EMBL" id="MBL0393689.1"/>
    </source>
</evidence>
<proteinExistence type="predicted"/>
<gene>
    <name evidence="2" type="ORF">JJ685_21310</name>
</gene>
<dbReference type="EMBL" id="JAEQNE010000006">
    <property type="protein sequence ID" value="MBL0393689.1"/>
    <property type="molecule type" value="Genomic_DNA"/>
</dbReference>
<dbReference type="InterPro" id="IPR038765">
    <property type="entry name" value="Papain-like_cys_pep_sf"/>
</dbReference>
<dbReference type="InterPro" id="IPR002931">
    <property type="entry name" value="Transglutaminase-like"/>
</dbReference>
<evidence type="ECO:0000313" key="3">
    <source>
        <dbReference type="Proteomes" id="UP000599109"/>
    </source>
</evidence>
<sequence>MTIDDPQSSLAATDLVDSDHPAVREFAARHAEGGNARERAVALYYAVRDRFRYDPYRIDLSPRGMRASTVLEIGYGWCVTKAALMAAACRAAGIPARMGFADVRNHLSTQRMRETMETDVFTWHGYADVWIDGSWVKATPAFNLALCERFGLHPLEFDGREDSIYHAFDRSGQRHMEYLADRGRYADVPLAELVADFRLRYPRWLAEAGTLSALSSSDFLSDVAREPGIS</sequence>
<evidence type="ECO:0000259" key="1">
    <source>
        <dbReference type="SMART" id="SM00460"/>
    </source>
</evidence>
<dbReference type="RefSeq" id="WP_201676361.1">
    <property type="nucleotide sequence ID" value="NZ_JAEQNE010000006.1"/>
</dbReference>
<dbReference type="SUPFAM" id="SSF54001">
    <property type="entry name" value="Cysteine proteinases"/>
    <property type="match status" value="1"/>
</dbReference>
<dbReference type="PANTHER" id="PTHR33490">
    <property type="entry name" value="BLR5614 PROTEIN-RELATED"/>
    <property type="match status" value="1"/>
</dbReference>
<dbReference type="Pfam" id="PF01841">
    <property type="entry name" value="Transglut_core"/>
    <property type="match status" value="1"/>
</dbReference>
<organism evidence="2 3">
    <name type="scientific">Ramlibacter monticola</name>
    <dbReference type="NCBI Taxonomy" id="1926872"/>
    <lineage>
        <taxon>Bacteria</taxon>
        <taxon>Pseudomonadati</taxon>
        <taxon>Pseudomonadota</taxon>
        <taxon>Betaproteobacteria</taxon>
        <taxon>Burkholderiales</taxon>
        <taxon>Comamonadaceae</taxon>
        <taxon>Ramlibacter</taxon>
    </lineage>
</organism>
<dbReference type="Proteomes" id="UP000599109">
    <property type="component" value="Unassembled WGS sequence"/>
</dbReference>
<accession>A0A936Z4D0</accession>
<reference evidence="2 3" key="1">
    <citation type="journal article" date="2017" name="Int. J. Syst. Evol. Microbiol.">
        <title>Ramlibacter monticola sp. nov., isolated from forest soil.</title>
        <authorList>
            <person name="Chaudhary D.K."/>
            <person name="Kim J."/>
        </authorList>
    </citation>
    <scope>NUCLEOTIDE SEQUENCE [LARGE SCALE GENOMIC DNA]</scope>
    <source>
        <strain evidence="2 3">KACC 19175</strain>
    </source>
</reference>